<keyword evidence="1" id="KW-0813">Transport</keyword>
<keyword evidence="6" id="KW-1185">Reference proteome</keyword>
<dbReference type="SUPFAM" id="SSF52540">
    <property type="entry name" value="P-loop containing nucleoside triphosphate hydrolases"/>
    <property type="match status" value="1"/>
</dbReference>
<reference evidence="5 6" key="1">
    <citation type="submission" date="2017-06" db="EMBL/GenBank/DDBJ databases">
        <authorList>
            <consortium name="Pathogen Informatics"/>
        </authorList>
    </citation>
    <scope>NUCLEOTIDE SEQUENCE [LARGE SCALE GENOMIC DNA]</scope>
    <source>
        <strain evidence="5 6">NCTC13039</strain>
    </source>
</reference>
<dbReference type="GO" id="GO:0140359">
    <property type="term" value="F:ABC-type transporter activity"/>
    <property type="evidence" value="ECO:0007669"/>
    <property type="project" value="UniProtKB-ARBA"/>
</dbReference>
<dbReference type="PANTHER" id="PTHR43875:SF1">
    <property type="entry name" value="OSMOPROTECTIVE COMPOUNDS UPTAKE ATP-BINDING PROTEIN GGTA"/>
    <property type="match status" value="1"/>
</dbReference>
<evidence type="ECO:0000313" key="6">
    <source>
        <dbReference type="Proteomes" id="UP000242637"/>
    </source>
</evidence>
<dbReference type="SUPFAM" id="SSF50331">
    <property type="entry name" value="MOP-like"/>
    <property type="match status" value="1"/>
</dbReference>
<dbReference type="GeneID" id="63459144"/>
<keyword evidence="2" id="KW-0547">Nucleotide-binding</keyword>
<dbReference type="InterPro" id="IPR047641">
    <property type="entry name" value="ABC_transpr_MalK/UgpC-like"/>
</dbReference>
<accession>A0A239VD03</accession>
<keyword evidence="5" id="KW-0378">Hydrolase</keyword>
<dbReference type="EC" id="3.6.3.20" evidence="5"/>
<dbReference type="RefSeq" id="WP_028327138.1">
    <property type="nucleotide sequence ID" value="NZ_JAAFNM010000001.1"/>
</dbReference>
<evidence type="ECO:0000259" key="4">
    <source>
        <dbReference type="PROSITE" id="PS50893"/>
    </source>
</evidence>
<dbReference type="PROSITE" id="PS50893">
    <property type="entry name" value="ABC_TRANSPORTER_2"/>
    <property type="match status" value="1"/>
</dbReference>
<dbReference type="SMART" id="SM00382">
    <property type="entry name" value="AAA"/>
    <property type="match status" value="1"/>
</dbReference>
<keyword evidence="3 5" id="KW-0067">ATP-binding</keyword>
<name>A0A239VD03_9MICO</name>
<organism evidence="5 6">
    <name type="scientific">Dermatophilus congolensis</name>
    <dbReference type="NCBI Taxonomy" id="1863"/>
    <lineage>
        <taxon>Bacteria</taxon>
        <taxon>Bacillati</taxon>
        <taxon>Actinomycetota</taxon>
        <taxon>Actinomycetes</taxon>
        <taxon>Micrococcales</taxon>
        <taxon>Dermatophilaceae</taxon>
        <taxon>Dermatophilus</taxon>
    </lineage>
</organism>
<evidence type="ECO:0000313" key="5">
    <source>
        <dbReference type="EMBL" id="SNV20025.1"/>
    </source>
</evidence>
<dbReference type="GO" id="GO:0016887">
    <property type="term" value="F:ATP hydrolysis activity"/>
    <property type="evidence" value="ECO:0007669"/>
    <property type="project" value="InterPro"/>
</dbReference>
<dbReference type="InterPro" id="IPR008995">
    <property type="entry name" value="Mo/tungstate-bd_C_term_dom"/>
</dbReference>
<sequence length="386" mass="41589">MASVTFDAATRVYPGSEHPSVDAVTFNIADGEFLSLLGPHGAGKSTALRMLAGLEEVTAGRILLDGHDIDTIPPHDRDVAMAFQNYALYPHMSVADNMGFALRVAGIPAKEIDRRVRHAAEILNLTDQLNALPDQLSGHGARQLVALGRAVVREPRVFMMDDPLANLDADLRLDTGHHIAELQQRLGITTLFATSSPTEAEAFGNRIAVLNHGRLEQIGPPEDIINTPASIFVALYAAPEPMNLFLAPINGNHATLGSSTIPIPDHIRHHLTDTIVLGARPGHTTISPDNTGCPTHIDTITPTPPHGAVTPHTATATMREHLDTTIPALNRIDHDLADTDTSLPMPPLRALIPTEHNLSQGDLVHLTPDPNHIHFFNPHTGQRLGP</sequence>
<proteinExistence type="predicted"/>
<evidence type="ECO:0000256" key="2">
    <source>
        <dbReference type="ARBA" id="ARBA00022741"/>
    </source>
</evidence>
<feature type="domain" description="ABC transporter" evidence="4">
    <location>
        <begin position="4"/>
        <end position="237"/>
    </location>
</feature>
<dbReference type="KEGG" id="dco:SAMEA4475696_0895"/>
<protein>
    <submittedName>
        <fullName evidence="5">sn-glycerol-3-phosphate import ATP-binding protein UgpC</fullName>
        <ecNumber evidence="5">3.6.3.20</ecNumber>
    </submittedName>
</protein>
<dbReference type="OrthoDB" id="9802264at2"/>
<dbReference type="GO" id="GO:0055052">
    <property type="term" value="C:ATP-binding cassette (ABC) transporter complex, substrate-binding subunit-containing"/>
    <property type="evidence" value="ECO:0007669"/>
    <property type="project" value="TreeGrafter"/>
</dbReference>
<gene>
    <name evidence="5" type="primary">ugpC</name>
    <name evidence="5" type="ORF">SAMEA4475696_00895</name>
</gene>
<dbReference type="FunFam" id="3.40.50.300:FF:000042">
    <property type="entry name" value="Maltose/maltodextrin ABC transporter, ATP-binding protein"/>
    <property type="match status" value="1"/>
</dbReference>
<dbReference type="Gene3D" id="3.40.50.300">
    <property type="entry name" value="P-loop containing nucleotide triphosphate hydrolases"/>
    <property type="match status" value="1"/>
</dbReference>
<dbReference type="InterPro" id="IPR003439">
    <property type="entry name" value="ABC_transporter-like_ATP-bd"/>
</dbReference>
<evidence type="ECO:0000256" key="1">
    <source>
        <dbReference type="ARBA" id="ARBA00022448"/>
    </source>
</evidence>
<dbReference type="GO" id="GO:0005524">
    <property type="term" value="F:ATP binding"/>
    <property type="evidence" value="ECO:0007669"/>
    <property type="project" value="UniProtKB-KW"/>
</dbReference>
<dbReference type="AlphaFoldDB" id="A0A239VD03"/>
<dbReference type="Pfam" id="PF00005">
    <property type="entry name" value="ABC_tran"/>
    <property type="match status" value="1"/>
</dbReference>
<dbReference type="Proteomes" id="UP000242637">
    <property type="component" value="Chromosome 1"/>
</dbReference>
<dbReference type="EMBL" id="LT906453">
    <property type="protein sequence ID" value="SNV20025.1"/>
    <property type="molecule type" value="Genomic_DNA"/>
</dbReference>
<dbReference type="STRING" id="1121387.GCA_000429885_01192"/>
<evidence type="ECO:0000256" key="3">
    <source>
        <dbReference type="ARBA" id="ARBA00022840"/>
    </source>
</evidence>
<dbReference type="InterPro" id="IPR003593">
    <property type="entry name" value="AAA+_ATPase"/>
</dbReference>
<dbReference type="InterPro" id="IPR027417">
    <property type="entry name" value="P-loop_NTPase"/>
</dbReference>
<dbReference type="PANTHER" id="PTHR43875">
    <property type="entry name" value="MALTODEXTRIN IMPORT ATP-BINDING PROTEIN MSMX"/>
    <property type="match status" value="1"/>
</dbReference>